<dbReference type="Proteomes" id="UP001597319">
    <property type="component" value="Unassembled WGS sequence"/>
</dbReference>
<evidence type="ECO:0000313" key="3">
    <source>
        <dbReference type="Proteomes" id="UP001597319"/>
    </source>
</evidence>
<feature type="domain" description="Cyclic nucleotide-binding" evidence="1">
    <location>
        <begin position="21"/>
        <end position="124"/>
    </location>
</feature>
<dbReference type="SUPFAM" id="SSF51206">
    <property type="entry name" value="cAMP-binding domain-like"/>
    <property type="match status" value="1"/>
</dbReference>
<dbReference type="InterPro" id="IPR000595">
    <property type="entry name" value="cNMP-bd_dom"/>
</dbReference>
<sequence length="202" mass="23725">MEEIKENTVALSLRLQNVMNGLSKISPESWTQLEKLLKFYSIEKDQFIIEVGQIPKNIFFIYQGSVILYYTDANGKVYTKNLLFENDFPAATSCLIQETKSNISIQSIEKTTLIGINFKKFRKLTETFPDLKDLYLKYLEVNWVIKKEEKEFLYATKNATERYLHLLQQYPDIENRIALYHIASFLNITSTQLSRIRKELKS</sequence>
<reference evidence="3" key="1">
    <citation type="journal article" date="2019" name="Int. J. Syst. Evol. Microbiol.">
        <title>The Global Catalogue of Microorganisms (GCM) 10K type strain sequencing project: providing services to taxonomists for standard genome sequencing and annotation.</title>
        <authorList>
            <consortium name="The Broad Institute Genomics Platform"/>
            <consortium name="The Broad Institute Genome Sequencing Center for Infectious Disease"/>
            <person name="Wu L."/>
            <person name="Ma J."/>
        </authorList>
    </citation>
    <scope>NUCLEOTIDE SEQUENCE [LARGE SCALE GENOMIC DNA]</scope>
    <source>
        <strain evidence="3">KCTC 52274</strain>
    </source>
</reference>
<accession>A0ABW5LE04</accession>
<evidence type="ECO:0000313" key="2">
    <source>
        <dbReference type="EMBL" id="MFD2562780.1"/>
    </source>
</evidence>
<keyword evidence="3" id="KW-1185">Reference proteome</keyword>
<name>A0ABW5LE04_9FLAO</name>
<dbReference type="CDD" id="cd00038">
    <property type="entry name" value="CAP_ED"/>
    <property type="match status" value="1"/>
</dbReference>
<dbReference type="EMBL" id="JBHULE010000019">
    <property type="protein sequence ID" value="MFD2562780.1"/>
    <property type="molecule type" value="Genomic_DNA"/>
</dbReference>
<dbReference type="Gene3D" id="2.60.120.10">
    <property type="entry name" value="Jelly Rolls"/>
    <property type="match status" value="1"/>
</dbReference>
<dbReference type="InterPro" id="IPR018490">
    <property type="entry name" value="cNMP-bd_dom_sf"/>
</dbReference>
<dbReference type="InterPro" id="IPR014710">
    <property type="entry name" value="RmlC-like_jellyroll"/>
</dbReference>
<dbReference type="RefSeq" id="WP_378291666.1">
    <property type="nucleotide sequence ID" value="NZ_JBHULE010000019.1"/>
</dbReference>
<proteinExistence type="predicted"/>
<evidence type="ECO:0000259" key="1">
    <source>
        <dbReference type="PROSITE" id="PS50042"/>
    </source>
</evidence>
<dbReference type="PROSITE" id="PS50042">
    <property type="entry name" value="CNMP_BINDING_3"/>
    <property type="match status" value="1"/>
</dbReference>
<comment type="caution">
    <text evidence="2">The sequence shown here is derived from an EMBL/GenBank/DDBJ whole genome shotgun (WGS) entry which is preliminary data.</text>
</comment>
<dbReference type="Pfam" id="PF00027">
    <property type="entry name" value="cNMP_binding"/>
    <property type="match status" value="1"/>
</dbReference>
<gene>
    <name evidence="2" type="ORF">ACFSR1_08910</name>
</gene>
<organism evidence="2 3">
    <name type="scientific">Aquimarina rubra</name>
    <dbReference type="NCBI Taxonomy" id="1920033"/>
    <lineage>
        <taxon>Bacteria</taxon>
        <taxon>Pseudomonadati</taxon>
        <taxon>Bacteroidota</taxon>
        <taxon>Flavobacteriia</taxon>
        <taxon>Flavobacteriales</taxon>
        <taxon>Flavobacteriaceae</taxon>
        <taxon>Aquimarina</taxon>
    </lineage>
</organism>
<protein>
    <submittedName>
        <fullName evidence="2">Crp/Fnr family transcriptional regulator</fullName>
    </submittedName>
</protein>